<feature type="region of interest" description="Disordered" evidence="1">
    <location>
        <begin position="64"/>
        <end position="83"/>
    </location>
</feature>
<evidence type="ECO:0000313" key="2">
    <source>
        <dbReference type="EMBL" id="ADI13378.1"/>
    </source>
</evidence>
<gene>
    <name evidence="2" type="ordered locus">Trad_0238</name>
</gene>
<evidence type="ECO:0000256" key="1">
    <source>
        <dbReference type="SAM" id="MobiDB-lite"/>
    </source>
</evidence>
<reference evidence="2 3" key="2">
    <citation type="journal article" date="2011" name="Stand. Genomic Sci.">
        <title>Complete genome sequence of Truepera radiovictrix type strain (RQ-24).</title>
        <authorList>
            <person name="Ivanova N."/>
            <person name="Rohde C."/>
            <person name="Munk C."/>
            <person name="Nolan M."/>
            <person name="Lucas S."/>
            <person name="Del Rio T.G."/>
            <person name="Tice H."/>
            <person name="Deshpande S."/>
            <person name="Cheng J.F."/>
            <person name="Tapia R."/>
            <person name="Han C."/>
            <person name="Goodwin L."/>
            <person name="Pitluck S."/>
            <person name="Liolios K."/>
            <person name="Mavromatis K."/>
            <person name="Mikhailova N."/>
            <person name="Pati A."/>
            <person name="Chen A."/>
            <person name="Palaniappan K."/>
            <person name="Land M."/>
            <person name="Hauser L."/>
            <person name="Chang Y.J."/>
            <person name="Jeffries C.D."/>
            <person name="Brambilla E."/>
            <person name="Rohde M."/>
            <person name="Goker M."/>
            <person name="Tindall B.J."/>
            <person name="Woyke T."/>
            <person name="Bristow J."/>
            <person name="Eisen J.A."/>
            <person name="Markowitz V."/>
            <person name="Hugenholtz P."/>
            <person name="Kyrpides N.C."/>
            <person name="Klenk H.P."/>
            <person name="Lapidus A."/>
        </authorList>
    </citation>
    <scope>NUCLEOTIDE SEQUENCE [LARGE SCALE GENOMIC DNA]</scope>
    <source>
        <strain evidence="3">DSM 17093 / CIP 108686 / LMG 22925 / RQ-24</strain>
    </source>
</reference>
<keyword evidence="3" id="KW-1185">Reference proteome</keyword>
<dbReference type="OrthoDB" id="70708at2"/>
<dbReference type="EMBL" id="CP002049">
    <property type="protein sequence ID" value="ADI13378.1"/>
    <property type="molecule type" value="Genomic_DNA"/>
</dbReference>
<evidence type="ECO:0000313" key="3">
    <source>
        <dbReference type="Proteomes" id="UP000000379"/>
    </source>
</evidence>
<proteinExistence type="predicted"/>
<dbReference type="HOGENOM" id="CLU_2541604_0_0_0"/>
<accession>D7CY18</accession>
<reference evidence="3" key="1">
    <citation type="submission" date="2010-05" db="EMBL/GenBank/DDBJ databases">
        <title>The complete genome of Truepera radiovictris DSM 17093.</title>
        <authorList>
            <consortium name="US DOE Joint Genome Institute (JGI-PGF)"/>
            <person name="Lucas S."/>
            <person name="Copeland A."/>
            <person name="Lapidus A."/>
            <person name="Glavina del Rio T."/>
            <person name="Dalin E."/>
            <person name="Tice H."/>
            <person name="Bruce D."/>
            <person name="Goodwin L."/>
            <person name="Pitluck S."/>
            <person name="Kyrpides N."/>
            <person name="Mavromatis K."/>
            <person name="Ovchinnikova G."/>
            <person name="Munk A.C."/>
            <person name="Detter J.C."/>
            <person name="Han C."/>
            <person name="Tapia R."/>
            <person name="Land M."/>
            <person name="Hauser L."/>
            <person name="Markowitz V."/>
            <person name="Cheng J.-F."/>
            <person name="Hugenholtz P."/>
            <person name="Woyke T."/>
            <person name="Wu D."/>
            <person name="Tindall B."/>
            <person name="Pomrenke H.G."/>
            <person name="Brambilla E."/>
            <person name="Klenk H.-P."/>
            <person name="Eisen J.A."/>
        </authorList>
    </citation>
    <scope>NUCLEOTIDE SEQUENCE [LARGE SCALE GENOMIC DNA]</scope>
    <source>
        <strain evidence="3">DSM 17093 / CIP 108686 / LMG 22925 / RQ-24</strain>
    </source>
</reference>
<name>D7CY18_TRURR</name>
<dbReference type="AlphaFoldDB" id="D7CY18"/>
<dbReference type="Proteomes" id="UP000000379">
    <property type="component" value="Chromosome"/>
</dbReference>
<dbReference type="RefSeq" id="WP_013176758.1">
    <property type="nucleotide sequence ID" value="NC_014221.1"/>
</dbReference>
<protein>
    <submittedName>
        <fullName evidence="2">Uncharacterized protein</fullName>
    </submittedName>
</protein>
<dbReference type="KEGG" id="tra:Trad_0238"/>
<sequence>MSKELIESFLQGMRERHAEEIEAIELPEGTEAYLENRIQAGDVATLTFMIKLAYLMGLHTGYAAGAGGSGTTPPPPQRGPLQA</sequence>
<organism evidence="2 3">
    <name type="scientific">Truepera radiovictrix (strain DSM 17093 / CIP 108686 / LMG 22925 / RQ-24)</name>
    <dbReference type="NCBI Taxonomy" id="649638"/>
    <lineage>
        <taxon>Bacteria</taxon>
        <taxon>Thermotogati</taxon>
        <taxon>Deinococcota</taxon>
        <taxon>Deinococci</taxon>
        <taxon>Trueperales</taxon>
        <taxon>Trueperaceae</taxon>
        <taxon>Truepera</taxon>
    </lineage>
</organism>
<feature type="compositionally biased region" description="Pro residues" evidence="1">
    <location>
        <begin position="72"/>
        <end position="83"/>
    </location>
</feature>